<evidence type="ECO:0000256" key="1">
    <source>
        <dbReference type="ARBA" id="ARBA00000085"/>
    </source>
</evidence>
<evidence type="ECO:0000313" key="16">
    <source>
        <dbReference type="Proteomes" id="UP000199214"/>
    </source>
</evidence>
<dbReference type="PANTHER" id="PTHR45436">
    <property type="entry name" value="SENSOR HISTIDINE KINASE YKOH"/>
    <property type="match status" value="1"/>
</dbReference>
<dbReference type="InterPro" id="IPR003660">
    <property type="entry name" value="HAMP_dom"/>
</dbReference>
<reference evidence="16" key="1">
    <citation type="submission" date="2016-10" db="EMBL/GenBank/DDBJ databases">
        <authorList>
            <person name="Varghese N."/>
            <person name="Submissions S."/>
        </authorList>
    </citation>
    <scope>NUCLEOTIDE SEQUENCE [LARGE SCALE GENOMIC DNA]</scope>
    <source>
        <strain evidence="16">JS21-1</strain>
    </source>
</reference>
<evidence type="ECO:0000256" key="9">
    <source>
        <dbReference type="ARBA" id="ARBA00023012"/>
    </source>
</evidence>
<evidence type="ECO:0000256" key="6">
    <source>
        <dbReference type="ARBA" id="ARBA00022692"/>
    </source>
</evidence>
<dbReference type="PRINTS" id="PR00344">
    <property type="entry name" value="BCTRLSENSOR"/>
</dbReference>
<feature type="compositionally biased region" description="Basic and acidic residues" evidence="11">
    <location>
        <begin position="145"/>
        <end position="155"/>
    </location>
</feature>
<keyword evidence="8 12" id="KW-1133">Transmembrane helix</keyword>
<dbReference type="PROSITE" id="PS50885">
    <property type="entry name" value="HAMP"/>
    <property type="match status" value="1"/>
</dbReference>
<evidence type="ECO:0000313" key="15">
    <source>
        <dbReference type="EMBL" id="SEK90428.1"/>
    </source>
</evidence>
<dbReference type="PANTHER" id="PTHR45436:SF5">
    <property type="entry name" value="SENSOR HISTIDINE KINASE TRCS"/>
    <property type="match status" value="1"/>
</dbReference>
<dbReference type="Gene3D" id="3.30.565.10">
    <property type="entry name" value="Histidine kinase-like ATPase, C-terminal domain"/>
    <property type="match status" value="1"/>
</dbReference>
<keyword evidence="7 15" id="KW-0418">Kinase</keyword>
<dbReference type="SUPFAM" id="SSF55874">
    <property type="entry name" value="ATPase domain of HSP90 chaperone/DNA topoisomerase II/histidine kinase"/>
    <property type="match status" value="1"/>
</dbReference>
<feature type="transmembrane region" description="Helical" evidence="12">
    <location>
        <begin position="193"/>
        <end position="214"/>
    </location>
</feature>
<dbReference type="GO" id="GO:0000160">
    <property type="term" value="P:phosphorelay signal transduction system"/>
    <property type="evidence" value="ECO:0007669"/>
    <property type="project" value="UniProtKB-KW"/>
</dbReference>
<feature type="domain" description="HAMP" evidence="14">
    <location>
        <begin position="213"/>
        <end position="264"/>
    </location>
</feature>
<feature type="region of interest" description="Disordered" evidence="11">
    <location>
        <begin position="98"/>
        <end position="165"/>
    </location>
</feature>
<dbReference type="EC" id="2.7.13.3" evidence="3"/>
<keyword evidence="10 12" id="KW-0472">Membrane</keyword>
<evidence type="ECO:0000256" key="7">
    <source>
        <dbReference type="ARBA" id="ARBA00022777"/>
    </source>
</evidence>
<accession>A0A1H7KUI3</accession>
<evidence type="ECO:0000256" key="2">
    <source>
        <dbReference type="ARBA" id="ARBA00004370"/>
    </source>
</evidence>
<dbReference type="InterPro" id="IPR050428">
    <property type="entry name" value="TCS_sensor_his_kinase"/>
</dbReference>
<keyword evidence="6 12" id="KW-0812">Transmembrane</keyword>
<comment type="catalytic activity">
    <reaction evidence="1">
        <text>ATP + protein L-histidine = ADP + protein N-phospho-L-histidine.</text>
        <dbReference type="EC" id="2.7.13.3"/>
    </reaction>
</comment>
<dbReference type="PROSITE" id="PS50109">
    <property type="entry name" value="HIS_KIN"/>
    <property type="match status" value="1"/>
</dbReference>
<proteinExistence type="predicted"/>
<evidence type="ECO:0000256" key="11">
    <source>
        <dbReference type="SAM" id="MobiDB-lite"/>
    </source>
</evidence>
<keyword evidence="4" id="KW-0597">Phosphoprotein</keyword>
<dbReference type="InterPro" id="IPR003594">
    <property type="entry name" value="HATPase_dom"/>
</dbReference>
<dbReference type="STRING" id="1855283.SAMN05216382_1078"/>
<evidence type="ECO:0000259" key="14">
    <source>
        <dbReference type="PROSITE" id="PS50885"/>
    </source>
</evidence>
<keyword evidence="16" id="KW-1185">Reference proteome</keyword>
<dbReference type="InterPro" id="IPR036890">
    <property type="entry name" value="HATPase_C_sf"/>
</dbReference>
<evidence type="ECO:0000256" key="12">
    <source>
        <dbReference type="SAM" id="Phobius"/>
    </source>
</evidence>
<dbReference type="GO" id="GO:0005886">
    <property type="term" value="C:plasma membrane"/>
    <property type="evidence" value="ECO:0007669"/>
    <property type="project" value="TreeGrafter"/>
</dbReference>
<dbReference type="Pfam" id="PF02518">
    <property type="entry name" value="HATPase_c"/>
    <property type="match status" value="1"/>
</dbReference>
<dbReference type="GO" id="GO:0004673">
    <property type="term" value="F:protein histidine kinase activity"/>
    <property type="evidence" value="ECO:0007669"/>
    <property type="project" value="UniProtKB-EC"/>
</dbReference>
<evidence type="ECO:0000256" key="5">
    <source>
        <dbReference type="ARBA" id="ARBA00022679"/>
    </source>
</evidence>
<evidence type="ECO:0000256" key="8">
    <source>
        <dbReference type="ARBA" id="ARBA00022989"/>
    </source>
</evidence>
<dbReference type="InterPro" id="IPR004358">
    <property type="entry name" value="Sig_transdc_His_kin-like_C"/>
</dbReference>
<evidence type="ECO:0000256" key="10">
    <source>
        <dbReference type="ARBA" id="ARBA00023136"/>
    </source>
</evidence>
<comment type="subcellular location">
    <subcellularLocation>
        <location evidence="2">Membrane</location>
    </subcellularLocation>
</comment>
<dbReference type="Proteomes" id="UP000199214">
    <property type="component" value="Unassembled WGS sequence"/>
</dbReference>
<name>A0A1H7KUI3_9SPHN</name>
<evidence type="ECO:0000256" key="4">
    <source>
        <dbReference type="ARBA" id="ARBA00022553"/>
    </source>
</evidence>
<feature type="compositionally biased region" description="Pro residues" evidence="11">
    <location>
        <begin position="108"/>
        <end position="142"/>
    </location>
</feature>
<sequence>MTRVRLLPRSLHARMLALSAAATLVALVIAGWSIAAVLERFVTAGIDRRLDSEVALLATAVNDDGTINRERLRQQVGVLEAGRGWQWQITTPTATLSSTDFAPLTVAAPPPGDPARPPEPSHSTPPPTARAPAAPPPPPSPSPRRALDGETRDGASVHARRVTLDTPAGPVTITAAAPRDVIRQPIREAVEPLLLVLAILGGLLGAASVVQLRLGLRPVRRLRDEVAAIRAGRRERVDEDQPAELLPLATELNALAEDNAAALATARRSAANLAHALKTPVAALALDLRDEPARAAQVRRIDDTIRHHLSRARAQTADPRARTPLSPALADLTATIAAIYRDKSLAITQDLPTAPLALAMDPRDVDELLGNLLDNAAKNAVSRVTVQVAAADARAVALSICDDGAGIPAADRARAEQVGVRLDERREGHGFGLSIAVELAELYGGTLMLDDAAGGGLCVRLRLPGGAID</sequence>
<dbReference type="InterPro" id="IPR005467">
    <property type="entry name" value="His_kinase_dom"/>
</dbReference>
<feature type="domain" description="Histidine kinase" evidence="13">
    <location>
        <begin position="272"/>
        <end position="467"/>
    </location>
</feature>
<evidence type="ECO:0000256" key="3">
    <source>
        <dbReference type="ARBA" id="ARBA00012438"/>
    </source>
</evidence>
<dbReference type="SMART" id="SM00387">
    <property type="entry name" value="HATPase_c"/>
    <property type="match status" value="1"/>
</dbReference>
<dbReference type="AlphaFoldDB" id="A0A1H7KUI3"/>
<gene>
    <name evidence="15" type="ORF">SAMN05216382_1078</name>
</gene>
<protein>
    <recommendedName>
        <fullName evidence="3">histidine kinase</fullName>
        <ecNumber evidence="3">2.7.13.3</ecNumber>
    </recommendedName>
</protein>
<dbReference type="EMBL" id="FNZZ01000002">
    <property type="protein sequence ID" value="SEK90428.1"/>
    <property type="molecule type" value="Genomic_DNA"/>
</dbReference>
<keyword evidence="9" id="KW-0902">Two-component regulatory system</keyword>
<evidence type="ECO:0000259" key="13">
    <source>
        <dbReference type="PROSITE" id="PS50109"/>
    </source>
</evidence>
<keyword evidence="5" id="KW-0808">Transferase</keyword>
<dbReference type="Gene3D" id="1.10.287.130">
    <property type="match status" value="1"/>
</dbReference>
<organism evidence="15 16">
    <name type="scientific">Sphingomonas palmae</name>
    <dbReference type="NCBI Taxonomy" id="1855283"/>
    <lineage>
        <taxon>Bacteria</taxon>
        <taxon>Pseudomonadati</taxon>
        <taxon>Pseudomonadota</taxon>
        <taxon>Alphaproteobacteria</taxon>
        <taxon>Sphingomonadales</taxon>
        <taxon>Sphingomonadaceae</taxon>
        <taxon>Sphingomonas</taxon>
    </lineage>
</organism>